<keyword evidence="2" id="KW-1185">Reference proteome</keyword>
<protein>
    <submittedName>
        <fullName evidence="1">RNA-directed DNA polymerase from mobile element jockey</fullName>
    </submittedName>
</protein>
<name>A0AA36F619_OCTVU</name>
<keyword evidence="1" id="KW-0548">Nucleotidyltransferase</keyword>
<organism evidence="1 2">
    <name type="scientific">Octopus vulgaris</name>
    <name type="common">Common octopus</name>
    <dbReference type="NCBI Taxonomy" id="6645"/>
    <lineage>
        <taxon>Eukaryota</taxon>
        <taxon>Metazoa</taxon>
        <taxon>Spiralia</taxon>
        <taxon>Lophotrochozoa</taxon>
        <taxon>Mollusca</taxon>
        <taxon>Cephalopoda</taxon>
        <taxon>Coleoidea</taxon>
        <taxon>Octopodiformes</taxon>
        <taxon>Octopoda</taxon>
        <taxon>Incirrata</taxon>
        <taxon>Octopodidae</taxon>
        <taxon>Octopus</taxon>
    </lineage>
</organism>
<evidence type="ECO:0000313" key="1">
    <source>
        <dbReference type="EMBL" id="CAI9727146.1"/>
    </source>
</evidence>
<dbReference type="PRINTS" id="PR01345">
    <property type="entry name" value="CERVTRCPTASE"/>
</dbReference>
<sequence>MFLLCINDLPDFLDGRVLLFVDDVKLVSPRNQYDILQLSLNRAWNWAKEWNLNLNASKCSHLPIDSPPNSPLTIGHKHQHLKMVTEEKDLSLIIDTTFKLPQQGIEAANKARRNIFLIHRSFGNFSMDVFWPVYITLVRPILEYYIQTSNPYLQKDIHHLERVQHLATRMGAGLSNLAQEEHLRRLALPSLKRRRMQGDLIQFSTSSTECKPTICGDFHPCVR</sequence>
<proteinExistence type="predicted"/>
<evidence type="ECO:0000313" key="2">
    <source>
        <dbReference type="Proteomes" id="UP001162480"/>
    </source>
</evidence>
<dbReference type="EMBL" id="OX597821">
    <property type="protein sequence ID" value="CAI9727146.1"/>
    <property type="molecule type" value="Genomic_DNA"/>
</dbReference>
<reference evidence="1" key="1">
    <citation type="submission" date="2023-08" db="EMBL/GenBank/DDBJ databases">
        <authorList>
            <person name="Alioto T."/>
            <person name="Alioto T."/>
            <person name="Gomez Garrido J."/>
        </authorList>
    </citation>
    <scope>NUCLEOTIDE SEQUENCE</scope>
</reference>
<keyword evidence="1" id="KW-0808">Transferase</keyword>
<accession>A0AA36F619</accession>
<dbReference type="AlphaFoldDB" id="A0AA36F619"/>
<dbReference type="GO" id="GO:0003964">
    <property type="term" value="F:RNA-directed DNA polymerase activity"/>
    <property type="evidence" value="ECO:0007669"/>
    <property type="project" value="UniProtKB-KW"/>
</dbReference>
<keyword evidence="1" id="KW-0695">RNA-directed DNA polymerase</keyword>
<gene>
    <name evidence="1" type="ORF">OCTVUL_1B018121</name>
</gene>
<dbReference type="PANTHER" id="PTHR33332">
    <property type="entry name" value="REVERSE TRANSCRIPTASE DOMAIN-CONTAINING PROTEIN"/>
    <property type="match status" value="1"/>
</dbReference>
<dbReference type="Proteomes" id="UP001162480">
    <property type="component" value="Chromosome 8"/>
</dbReference>